<dbReference type="Gene3D" id="3.10.129.10">
    <property type="entry name" value="Hotdog Thioesterase"/>
    <property type="match status" value="1"/>
</dbReference>
<accession>A0A510JRC2</accession>
<dbReference type="NCBIfam" id="TIGR00051">
    <property type="entry name" value="YbgC/FadM family acyl-CoA thioesterase"/>
    <property type="match status" value="1"/>
</dbReference>
<evidence type="ECO:0000256" key="2">
    <source>
        <dbReference type="ARBA" id="ARBA00022801"/>
    </source>
</evidence>
<dbReference type="KEGG" id="lsz:JCM16776_1221"/>
<sequence>MKTSDLKRKIFKLRVYYYDTDKMGVVYHSNYLKWMEMARTEYFRDIFPYKNMEDMGFILPVKTLNIEYINSAKYDEEIEISVKIEEINNIKIRFSYEIHNSDGILKAKAETVNVFVDENGKLKRISNELLEKLIK</sequence>
<dbReference type="STRING" id="1122172.GCA_000373045_00188"/>
<evidence type="ECO:0000256" key="1">
    <source>
        <dbReference type="ARBA" id="ARBA00005953"/>
    </source>
</evidence>
<dbReference type="PROSITE" id="PS01328">
    <property type="entry name" value="4HBCOA_THIOESTERASE"/>
    <property type="match status" value="1"/>
</dbReference>
<dbReference type="RefSeq" id="WP_018449803.1">
    <property type="nucleotide sequence ID" value="NZ_AP019827.1"/>
</dbReference>
<organism evidence="3 4">
    <name type="scientific">Leptotrichia shahii</name>
    <dbReference type="NCBI Taxonomy" id="157691"/>
    <lineage>
        <taxon>Bacteria</taxon>
        <taxon>Fusobacteriati</taxon>
        <taxon>Fusobacteriota</taxon>
        <taxon>Fusobacteriia</taxon>
        <taxon>Fusobacteriales</taxon>
        <taxon>Leptotrichiaceae</taxon>
        <taxon>Leptotrichia</taxon>
    </lineage>
</organism>
<keyword evidence="4" id="KW-1185">Reference proteome</keyword>
<reference evidence="3 4" key="1">
    <citation type="submission" date="2019-07" db="EMBL/GenBank/DDBJ databases">
        <title>Complete Genome Sequence of Leptotrichia shahii Strain JCM 16776.</title>
        <authorList>
            <person name="Watanabe S."/>
            <person name="Cui L."/>
        </authorList>
    </citation>
    <scope>NUCLEOTIDE SEQUENCE [LARGE SCALE GENOMIC DNA]</scope>
    <source>
        <strain evidence="3 4">JCM16776</strain>
    </source>
</reference>
<comment type="similarity">
    <text evidence="1">Belongs to the 4-hydroxybenzoyl-CoA thioesterase family.</text>
</comment>
<dbReference type="SUPFAM" id="SSF54637">
    <property type="entry name" value="Thioesterase/thiol ester dehydrase-isomerase"/>
    <property type="match status" value="1"/>
</dbReference>
<dbReference type="InterPro" id="IPR050563">
    <property type="entry name" value="4-hydroxybenzoyl-CoA_TE"/>
</dbReference>
<dbReference type="PANTHER" id="PTHR31793">
    <property type="entry name" value="4-HYDROXYBENZOYL-COA THIOESTERASE FAMILY MEMBER"/>
    <property type="match status" value="1"/>
</dbReference>
<evidence type="ECO:0000313" key="3">
    <source>
        <dbReference type="EMBL" id="BBM41001.1"/>
    </source>
</evidence>
<dbReference type="Pfam" id="PF13279">
    <property type="entry name" value="4HBT_2"/>
    <property type="match status" value="1"/>
</dbReference>
<dbReference type="EMBL" id="AP019827">
    <property type="protein sequence ID" value="BBM41001.1"/>
    <property type="molecule type" value="Genomic_DNA"/>
</dbReference>
<gene>
    <name evidence="3" type="ORF">JCM16776_1221</name>
</gene>
<dbReference type="GO" id="GO:0047617">
    <property type="term" value="F:fatty acyl-CoA hydrolase activity"/>
    <property type="evidence" value="ECO:0007669"/>
    <property type="project" value="TreeGrafter"/>
</dbReference>
<dbReference type="CDD" id="cd00586">
    <property type="entry name" value="4HBT"/>
    <property type="match status" value="1"/>
</dbReference>
<dbReference type="AlphaFoldDB" id="A0A510JRC2"/>
<dbReference type="InterPro" id="IPR008272">
    <property type="entry name" value="HB-CoA_thioesterase_AS"/>
</dbReference>
<dbReference type="OrthoDB" id="9800856at2"/>
<dbReference type="PIRSF" id="PIRSF003230">
    <property type="entry name" value="YbgC"/>
    <property type="match status" value="1"/>
</dbReference>
<name>A0A510JRC2_9FUSO</name>
<dbReference type="InterPro" id="IPR006684">
    <property type="entry name" value="YbgC/YbaW"/>
</dbReference>
<protein>
    <submittedName>
        <fullName evidence="3">Thioesterase superfamily protein</fullName>
    </submittedName>
</protein>
<proteinExistence type="inferred from homology"/>
<keyword evidence="2" id="KW-0378">Hydrolase</keyword>
<dbReference type="PANTHER" id="PTHR31793:SF27">
    <property type="entry name" value="NOVEL THIOESTERASE SUPERFAMILY DOMAIN AND SAPOSIN A-TYPE DOMAIN CONTAINING PROTEIN (0610012H03RIK)"/>
    <property type="match status" value="1"/>
</dbReference>
<evidence type="ECO:0000313" key="4">
    <source>
        <dbReference type="Proteomes" id="UP000322617"/>
    </source>
</evidence>
<dbReference type="InterPro" id="IPR029069">
    <property type="entry name" value="HotDog_dom_sf"/>
</dbReference>
<dbReference type="Proteomes" id="UP000322617">
    <property type="component" value="Chromosome"/>
</dbReference>